<dbReference type="eggNOG" id="KOG2018">
    <property type="taxonomic scope" value="Eukaryota"/>
</dbReference>
<keyword evidence="9" id="KW-0496">Mitochondrion</keyword>
<evidence type="ECO:0000256" key="10">
    <source>
        <dbReference type="ARBA" id="ARBA00023136"/>
    </source>
</evidence>
<dbReference type="GO" id="GO:0008641">
    <property type="term" value="F:ubiquitin-like modifier activating enzyme activity"/>
    <property type="evidence" value="ECO:0007669"/>
    <property type="project" value="InterPro"/>
</dbReference>
<dbReference type="GO" id="GO:0005524">
    <property type="term" value="F:ATP binding"/>
    <property type="evidence" value="ECO:0007669"/>
    <property type="project" value="UniProtKB-KW"/>
</dbReference>
<evidence type="ECO:0000313" key="16">
    <source>
        <dbReference type="EnsemblFungi" id="EJT70931"/>
    </source>
</evidence>
<keyword evidence="8" id="KW-1133">Transmembrane helix</keyword>
<feature type="compositionally biased region" description="Acidic residues" evidence="12">
    <location>
        <begin position="439"/>
        <end position="449"/>
    </location>
</feature>
<reference evidence="15" key="2">
    <citation type="submission" date="2010-07" db="EMBL/GenBank/DDBJ databases">
        <authorList>
            <consortium name="The Broad Institute Genome Sequencing Platform"/>
            <consortium name="Broad Institute Genome Sequencing Center for Infectious Disease"/>
            <person name="Ma L.-J."/>
            <person name="Dead R."/>
            <person name="Young S."/>
            <person name="Zeng Q."/>
            <person name="Koehrsen M."/>
            <person name="Alvarado L."/>
            <person name="Berlin A."/>
            <person name="Chapman S.B."/>
            <person name="Chen Z."/>
            <person name="Freedman E."/>
            <person name="Gellesch M."/>
            <person name="Goldberg J."/>
            <person name="Griggs A."/>
            <person name="Gujja S."/>
            <person name="Heilman E.R."/>
            <person name="Heiman D."/>
            <person name="Hepburn T."/>
            <person name="Howarth C."/>
            <person name="Jen D."/>
            <person name="Larson L."/>
            <person name="Mehta T."/>
            <person name="Neiman D."/>
            <person name="Pearson M."/>
            <person name="Roberts A."/>
            <person name="Saif S."/>
            <person name="Shea T."/>
            <person name="Shenoy N."/>
            <person name="Sisk P."/>
            <person name="Stolte C."/>
            <person name="Sykes S."/>
            <person name="Walk T."/>
            <person name="White J."/>
            <person name="Yandava C."/>
            <person name="Haas B."/>
            <person name="Nusbaum C."/>
            <person name="Birren B."/>
        </authorList>
    </citation>
    <scope>NUCLEOTIDE SEQUENCE</scope>
    <source>
        <strain evidence="15">R3-111a-1</strain>
    </source>
</reference>
<dbReference type="GeneID" id="20352412"/>
<evidence type="ECO:0000259" key="14">
    <source>
        <dbReference type="Pfam" id="PF00899"/>
    </source>
</evidence>
<comment type="function">
    <text evidence="11">Catalyzes the ATP-dependent dehydration of threonylcarbamoyladenosine at position 37 (t(6)A37) to form cyclic t(6)A37 (ct(6)A37) in tRNAs that read codons beginning with adenine.</text>
</comment>
<gene>
    <name evidence="16" type="primary">20352412</name>
    <name evidence="15" type="ORF">GGTG_11954</name>
</gene>
<dbReference type="Gene3D" id="3.40.50.720">
    <property type="entry name" value="NAD(P)-binding Rossmann-like Domain"/>
    <property type="match status" value="1"/>
</dbReference>
<keyword evidence="13" id="KW-0732">Signal</keyword>
<reference evidence="15" key="3">
    <citation type="submission" date="2010-09" db="EMBL/GenBank/DDBJ databases">
        <title>Annotation of Gaeumannomyces graminis var. tritici R3-111a-1.</title>
        <authorList>
            <consortium name="The Broad Institute Genome Sequencing Platform"/>
            <person name="Ma L.-J."/>
            <person name="Dead R."/>
            <person name="Young S.K."/>
            <person name="Zeng Q."/>
            <person name="Gargeya S."/>
            <person name="Fitzgerald M."/>
            <person name="Haas B."/>
            <person name="Abouelleil A."/>
            <person name="Alvarado L."/>
            <person name="Arachchi H.M."/>
            <person name="Berlin A."/>
            <person name="Brown A."/>
            <person name="Chapman S.B."/>
            <person name="Chen Z."/>
            <person name="Dunbar C."/>
            <person name="Freedman E."/>
            <person name="Gearin G."/>
            <person name="Gellesch M."/>
            <person name="Goldberg J."/>
            <person name="Griggs A."/>
            <person name="Gujja S."/>
            <person name="Heiman D."/>
            <person name="Howarth C."/>
            <person name="Larson L."/>
            <person name="Lui A."/>
            <person name="MacDonald P.J.P."/>
            <person name="Mehta T."/>
            <person name="Montmayeur A."/>
            <person name="Murphy C."/>
            <person name="Neiman D."/>
            <person name="Pearson M."/>
            <person name="Priest M."/>
            <person name="Roberts A."/>
            <person name="Saif S."/>
            <person name="Shea T."/>
            <person name="Shenoy N."/>
            <person name="Sisk P."/>
            <person name="Stolte C."/>
            <person name="Sykes S."/>
            <person name="Yandava C."/>
            <person name="Wortman J."/>
            <person name="Nusbaum C."/>
            <person name="Birren B."/>
        </authorList>
    </citation>
    <scope>NUCLEOTIDE SEQUENCE</scope>
    <source>
        <strain evidence="15">R3-111a-1</strain>
    </source>
</reference>
<keyword evidence="10" id="KW-0472">Membrane</keyword>
<dbReference type="STRING" id="644352.J3PEM3"/>
<dbReference type="InterPro" id="IPR035985">
    <property type="entry name" value="Ubiquitin-activating_enz"/>
</dbReference>
<organism evidence="15">
    <name type="scientific">Gaeumannomyces tritici (strain R3-111a-1)</name>
    <name type="common">Wheat and barley take-all root rot fungus</name>
    <name type="synonym">Gaeumannomyces graminis var. tritici</name>
    <dbReference type="NCBI Taxonomy" id="644352"/>
    <lineage>
        <taxon>Eukaryota</taxon>
        <taxon>Fungi</taxon>
        <taxon>Dikarya</taxon>
        <taxon>Ascomycota</taxon>
        <taxon>Pezizomycotina</taxon>
        <taxon>Sordariomycetes</taxon>
        <taxon>Sordariomycetidae</taxon>
        <taxon>Magnaporthales</taxon>
        <taxon>Magnaporthaceae</taxon>
        <taxon>Gaeumannomyces</taxon>
    </lineage>
</organism>
<dbReference type="RefSeq" id="XP_009228109.1">
    <property type="nucleotide sequence ID" value="XM_009229845.1"/>
</dbReference>
<dbReference type="InterPro" id="IPR000594">
    <property type="entry name" value="ThiF_NAD_FAD-bd"/>
</dbReference>
<evidence type="ECO:0000256" key="3">
    <source>
        <dbReference type="ARBA" id="ARBA00022598"/>
    </source>
</evidence>
<dbReference type="VEuPathDB" id="FungiDB:GGTG_11954"/>
<dbReference type="GO" id="GO:0061503">
    <property type="term" value="F:tRNA threonylcarbamoyladenosine dehydratase"/>
    <property type="evidence" value="ECO:0007669"/>
    <property type="project" value="TreeGrafter"/>
</dbReference>
<dbReference type="FunFam" id="3.40.50.720:FF:000125">
    <property type="entry name" value="tRNA threonylcarbamoyladenosine dehydratase 2-like"/>
    <property type="match status" value="1"/>
</dbReference>
<proteinExistence type="inferred from homology"/>
<dbReference type="GO" id="GO:0061504">
    <property type="term" value="P:cyclic threonylcarbamoyladenosine biosynthetic process"/>
    <property type="evidence" value="ECO:0007669"/>
    <property type="project" value="TreeGrafter"/>
</dbReference>
<dbReference type="Proteomes" id="UP000006039">
    <property type="component" value="Unassembled WGS sequence"/>
</dbReference>
<feature type="chain" id="PRO_5015095299" description="THIF-type NAD/FAD binding fold domain-containing protein" evidence="13">
    <location>
        <begin position="20"/>
        <end position="517"/>
    </location>
</feature>
<sequence length="517" mass="55353">MSDSKFQLIATALASGVAAASVVLGYQQERQGAVQEPTADRLWRDPPPNADKEDLRNAALAKRALSGDYDEDLVREQLARNGAFLGADGLSRLRGAFVVVVGCGGVGSHCATSLARSGLGRLRLVDFDNVSLSSLNRHAVATLADVGTQKTACLRRRLVAIAPWVDFDLCTEKFDAAAAPYLLGPWAAEGEGGTAAAAAAAAAGPKPDFVVDAIDNIDTKVELLRYCHEHKIPVVSSMGAGCKSDPTKVMVGDIGASTDDPLSRATRRRLKLLGITSGIPVVFSTEKAGEGKAELLPLPDEEYHKGTPGDLGVLPDFRVRILPVLGTMPAVFGYTAANHVMLSITGYPTDYAPAKARDKLYDQVLAGLQASETKLVRHRNGGGAEVAVGLKTPIAAGDIAFLVEEVWGGRSAVTGISTRLNLVRWRRPRENPLIVIGGEGEEEEEEEKEGEGGEKLQVQKSTRLPLGELVCVTKEEAAVHMREVVLGEKEPEELYDAEVIERVERKLKVAASYEKYR</sequence>
<comment type="subcellular location">
    <subcellularLocation>
        <location evidence="1">Mitochondrion outer membrane</location>
        <topology evidence="1">Multi-pass membrane protein</topology>
    </subcellularLocation>
</comment>
<evidence type="ECO:0000256" key="9">
    <source>
        <dbReference type="ARBA" id="ARBA00023128"/>
    </source>
</evidence>
<keyword evidence="4" id="KW-0812">Transmembrane</keyword>
<evidence type="ECO:0000256" key="2">
    <source>
        <dbReference type="ARBA" id="ARBA00009919"/>
    </source>
</evidence>
<dbReference type="InterPro" id="IPR045886">
    <property type="entry name" value="ThiF/MoeB/HesA"/>
</dbReference>
<evidence type="ECO:0000313" key="17">
    <source>
        <dbReference type="Proteomes" id="UP000006039"/>
    </source>
</evidence>
<dbReference type="GO" id="GO:0005741">
    <property type="term" value="C:mitochondrial outer membrane"/>
    <property type="evidence" value="ECO:0007669"/>
    <property type="project" value="UniProtKB-SubCell"/>
</dbReference>
<keyword evidence="5" id="KW-0547">Nucleotide-binding</keyword>
<dbReference type="EMBL" id="GL385401">
    <property type="protein sequence ID" value="EJT70931.1"/>
    <property type="molecule type" value="Genomic_DNA"/>
</dbReference>
<evidence type="ECO:0000256" key="1">
    <source>
        <dbReference type="ARBA" id="ARBA00004374"/>
    </source>
</evidence>
<dbReference type="PANTHER" id="PTHR43267:SF2">
    <property type="entry name" value="TRNA THREONYLCARBAMOYLADENOSINE DEHYDRATASE 1-RELATED"/>
    <property type="match status" value="1"/>
</dbReference>
<dbReference type="CDD" id="cd00755">
    <property type="entry name" value="YgdL_like"/>
    <property type="match status" value="1"/>
</dbReference>
<evidence type="ECO:0000256" key="6">
    <source>
        <dbReference type="ARBA" id="ARBA00022787"/>
    </source>
</evidence>
<feature type="signal peptide" evidence="13">
    <location>
        <begin position="1"/>
        <end position="19"/>
    </location>
</feature>
<evidence type="ECO:0000256" key="11">
    <source>
        <dbReference type="ARBA" id="ARBA00060084"/>
    </source>
</evidence>
<evidence type="ECO:0000256" key="5">
    <source>
        <dbReference type="ARBA" id="ARBA00022741"/>
    </source>
</evidence>
<dbReference type="FunCoup" id="J3PEM3">
    <property type="interactions" value="193"/>
</dbReference>
<dbReference type="SUPFAM" id="SSF69572">
    <property type="entry name" value="Activating enzymes of the ubiquitin-like proteins"/>
    <property type="match status" value="1"/>
</dbReference>
<reference evidence="17" key="1">
    <citation type="submission" date="2010-07" db="EMBL/GenBank/DDBJ databases">
        <title>The genome sequence of Gaeumannomyces graminis var. tritici strain R3-111a-1.</title>
        <authorList>
            <consortium name="The Broad Institute Genome Sequencing Platform"/>
            <person name="Ma L.-J."/>
            <person name="Dead R."/>
            <person name="Young S."/>
            <person name="Zeng Q."/>
            <person name="Koehrsen M."/>
            <person name="Alvarado L."/>
            <person name="Berlin A."/>
            <person name="Chapman S.B."/>
            <person name="Chen Z."/>
            <person name="Freedman E."/>
            <person name="Gellesch M."/>
            <person name="Goldberg J."/>
            <person name="Griggs A."/>
            <person name="Gujja S."/>
            <person name="Heilman E.R."/>
            <person name="Heiman D."/>
            <person name="Hepburn T."/>
            <person name="Howarth C."/>
            <person name="Jen D."/>
            <person name="Larson L."/>
            <person name="Mehta T."/>
            <person name="Neiman D."/>
            <person name="Pearson M."/>
            <person name="Roberts A."/>
            <person name="Saif S."/>
            <person name="Shea T."/>
            <person name="Shenoy N."/>
            <person name="Sisk P."/>
            <person name="Stolte C."/>
            <person name="Sykes S."/>
            <person name="Walk T."/>
            <person name="White J."/>
            <person name="Yandava C."/>
            <person name="Haas B."/>
            <person name="Nusbaum C."/>
            <person name="Birren B."/>
        </authorList>
    </citation>
    <scope>NUCLEOTIDE SEQUENCE [LARGE SCALE GENOMIC DNA]</scope>
    <source>
        <strain evidence="17">R3-111a-1</strain>
    </source>
</reference>
<evidence type="ECO:0000256" key="7">
    <source>
        <dbReference type="ARBA" id="ARBA00022840"/>
    </source>
</evidence>
<reference evidence="16" key="5">
    <citation type="submission" date="2018-04" db="UniProtKB">
        <authorList>
            <consortium name="EnsemblFungi"/>
        </authorList>
    </citation>
    <scope>IDENTIFICATION</scope>
    <source>
        <strain evidence="16">R3-111a-1</strain>
    </source>
</reference>
<name>J3PEM3_GAET3</name>
<comment type="similarity">
    <text evidence="2">Belongs to the HesA/MoeB/ThiF family.</text>
</comment>
<evidence type="ECO:0000256" key="4">
    <source>
        <dbReference type="ARBA" id="ARBA00022692"/>
    </source>
</evidence>
<feature type="region of interest" description="Disordered" evidence="12">
    <location>
        <begin position="438"/>
        <end position="458"/>
    </location>
</feature>
<evidence type="ECO:0000256" key="13">
    <source>
        <dbReference type="SAM" id="SignalP"/>
    </source>
</evidence>
<accession>J3PEM3</accession>
<dbReference type="PANTHER" id="PTHR43267">
    <property type="entry name" value="TRNA THREONYLCARBAMOYLADENOSINE DEHYDRATASE"/>
    <property type="match status" value="1"/>
</dbReference>
<feature type="domain" description="THIF-type NAD/FAD binding fold" evidence="14">
    <location>
        <begin position="80"/>
        <end position="352"/>
    </location>
</feature>
<dbReference type="Pfam" id="PF00899">
    <property type="entry name" value="ThiF"/>
    <property type="match status" value="1"/>
</dbReference>
<keyword evidence="6" id="KW-1000">Mitochondrion outer membrane</keyword>
<evidence type="ECO:0000256" key="8">
    <source>
        <dbReference type="ARBA" id="ARBA00022989"/>
    </source>
</evidence>
<evidence type="ECO:0000313" key="15">
    <source>
        <dbReference type="EMBL" id="EJT70931.1"/>
    </source>
</evidence>
<dbReference type="HOGENOM" id="CLU_013325_9_3_1"/>
<keyword evidence="7" id="KW-0067">ATP-binding</keyword>
<evidence type="ECO:0000256" key="12">
    <source>
        <dbReference type="SAM" id="MobiDB-lite"/>
    </source>
</evidence>
<dbReference type="AlphaFoldDB" id="J3PEM3"/>
<reference evidence="16" key="4">
    <citation type="journal article" date="2015" name="G3 (Bethesda)">
        <title>Genome sequences of three phytopathogenic species of the Magnaporthaceae family of fungi.</title>
        <authorList>
            <person name="Okagaki L.H."/>
            <person name="Nunes C.C."/>
            <person name="Sailsbery J."/>
            <person name="Clay B."/>
            <person name="Brown D."/>
            <person name="John T."/>
            <person name="Oh Y."/>
            <person name="Young N."/>
            <person name="Fitzgerald M."/>
            <person name="Haas B.J."/>
            <person name="Zeng Q."/>
            <person name="Young S."/>
            <person name="Adiconis X."/>
            <person name="Fan L."/>
            <person name="Levin J.Z."/>
            <person name="Mitchell T.K."/>
            <person name="Okubara P.A."/>
            <person name="Farman M.L."/>
            <person name="Kohn L.M."/>
            <person name="Birren B."/>
            <person name="Ma L.-J."/>
            <person name="Dean R.A."/>
        </authorList>
    </citation>
    <scope>NUCLEOTIDE SEQUENCE</scope>
    <source>
        <strain evidence="16">R3-111a-1</strain>
    </source>
</reference>
<dbReference type="EnsemblFungi" id="EJT70931">
    <property type="protein sequence ID" value="EJT70931"/>
    <property type="gene ID" value="GGTG_11954"/>
</dbReference>
<keyword evidence="17" id="KW-1185">Reference proteome</keyword>
<keyword evidence="3" id="KW-0436">Ligase</keyword>
<dbReference type="OrthoDB" id="10265862at2759"/>
<protein>
    <recommendedName>
        <fullName evidence="14">THIF-type NAD/FAD binding fold domain-containing protein</fullName>
    </recommendedName>
</protein>